<keyword evidence="5 7" id="KW-0067">ATP-binding</keyword>
<name>A0A2S3UKT4_9HYPH</name>
<dbReference type="PANTHER" id="PTHR43776:SF8">
    <property type="entry name" value="ABC TRANSPORTER, ATP-BINDING PROTEIN"/>
    <property type="match status" value="1"/>
</dbReference>
<feature type="domain" description="ABC transporter" evidence="6">
    <location>
        <begin position="11"/>
        <end position="254"/>
    </location>
</feature>
<organism evidence="7 8">
    <name type="scientific">Roseibium marinum</name>
    <dbReference type="NCBI Taxonomy" id="281252"/>
    <lineage>
        <taxon>Bacteria</taxon>
        <taxon>Pseudomonadati</taxon>
        <taxon>Pseudomonadota</taxon>
        <taxon>Alphaproteobacteria</taxon>
        <taxon>Hyphomicrobiales</taxon>
        <taxon>Stappiaceae</taxon>
        <taxon>Roseibium</taxon>
    </lineage>
</organism>
<dbReference type="GO" id="GO:0055085">
    <property type="term" value="P:transmembrane transport"/>
    <property type="evidence" value="ECO:0007669"/>
    <property type="project" value="UniProtKB-ARBA"/>
</dbReference>
<keyword evidence="8" id="KW-1185">Reference proteome</keyword>
<dbReference type="RefSeq" id="WP_103225132.1">
    <property type="nucleotide sequence ID" value="NZ_PPCN01000015.1"/>
</dbReference>
<dbReference type="SMART" id="SM00382">
    <property type="entry name" value="AAA"/>
    <property type="match status" value="1"/>
</dbReference>
<comment type="subcellular location">
    <subcellularLocation>
        <location evidence="1">Cell inner membrane</location>
        <topology evidence="1">Peripheral membrane protein</topology>
    </subcellularLocation>
</comment>
<evidence type="ECO:0000256" key="1">
    <source>
        <dbReference type="ARBA" id="ARBA00004417"/>
    </source>
</evidence>
<proteinExistence type="inferred from homology"/>
<comment type="similarity">
    <text evidence="2">Belongs to the ABC transporter superfamily.</text>
</comment>
<dbReference type="InterPro" id="IPR003439">
    <property type="entry name" value="ABC_transporter-like_ATP-bd"/>
</dbReference>
<comment type="caution">
    <text evidence="7">The sequence shown here is derived from an EMBL/GenBank/DDBJ whole genome shotgun (WGS) entry which is preliminary data.</text>
</comment>
<dbReference type="InterPro" id="IPR003593">
    <property type="entry name" value="AAA+_ATPase"/>
</dbReference>
<keyword evidence="3" id="KW-0813">Transport</keyword>
<dbReference type="GO" id="GO:0005524">
    <property type="term" value="F:ATP binding"/>
    <property type="evidence" value="ECO:0007669"/>
    <property type="project" value="UniProtKB-KW"/>
</dbReference>
<evidence type="ECO:0000313" key="7">
    <source>
        <dbReference type="EMBL" id="POF28317.1"/>
    </source>
</evidence>
<sequence length="334" mass="36127">MIQSGCDLIEVRDASVDFVMRGGFFAAKETLSAVDTVNLTLNRDETVAIVGESGSGKSTLGRLIIGDQKPTGGSIKIKGQEVRNLSRLVRSRLAQPVVQDPSSAMDPRWTIESLLEEPFRIHRELDSRDGAAIRDILSAVRLSETVLTRRPHELSGGQLQRVAIARALLLEPEILVCDEAVSALDASVQAEIVGLLKSIQKERHTAILFITHDLHLVPRIADRIAVMYLGQIVEIGSTQSVGGELSHPYTRALFGASPKIGRRQGKRATLQGEPPSPTNRLGGCPFHPRCSQAWNVCNSVIPALTATSDDQAVACHLVTAQNRAKLEMAAEAAK</sequence>
<dbReference type="GO" id="GO:0016887">
    <property type="term" value="F:ATP hydrolysis activity"/>
    <property type="evidence" value="ECO:0007669"/>
    <property type="project" value="InterPro"/>
</dbReference>
<protein>
    <submittedName>
        <fullName evidence="7">Peptide/nickel transport system ATP-binding protein/oligopeptide transport system ATP-binding protein</fullName>
    </submittedName>
</protein>
<dbReference type="PROSITE" id="PS00211">
    <property type="entry name" value="ABC_TRANSPORTER_1"/>
    <property type="match status" value="1"/>
</dbReference>
<dbReference type="SUPFAM" id="SSF52540">
    <property type="entry name" value="P-loop containing nucleoside triphosphate hydrolases"/>
    <property type="match status" value="1"/>
</dbReference>
<dbReference type="Pfam" id="PF00005">
    <property type="entry name" value="ABC_tran"/>
    <property type="match status" value="1"/>
</dbReference>
<dbReference type="AlphaFoldDB" id="A0A2S3UKT4"/>
<accession>A0A2S3UKT4</accession>
<dbReference type="CDD" id="cd03257">
    <property type="entry name" value="ABC_NikE_OppD_transporters"/>
    <property type="match status" value="1"/>
</dbReference>
<evidence type="ECO:0000313" key="8">
    <source>
        <dbReference type="Proteomes" id="UP000236959"/>
    </source>
</evidence>
<evidence type="ECO:0000256" key="4">
    <source>
        <dbReference type="ARBA" id="ARBA00022741"/>
    </source>
</evidence>
<dbReference type="GO" id="GO:0005886">
    <property type="term" value="C:plasma membrane"/>
    <property type="evidence" value="ECO:0007669"/>
    <property type="project" value="UniProtKB-SubCell"/>
</dbReference>
<dbReference type="EMBL" id="PPCN01000015">
    <property type="protein sequence ID" value="POF28317.1"/>
    <property type="molecule type" value="Genomic_DNA"/>
</dbReference>
<dbReference type="InterPro" id="IPR017871">
    <property type="entry name" value="ABC_transporter-like_CS"/>
</dbReference>
<evidence type="ECO:0000256" key="3">
    <source>
        <dbReference type="ARBA" id="ARBA00022448"/>
    </source>
</evidence>
<dbReference type="InterPro" id="IPR013563">
    <property type="entry name" value="Oligopep_ABC_C"/>
</dbReference>
<dbReference type="GO" id="GO:0015833">
    <property type="term" value="P:peptide transport"/>
    <property type="evidence" value="ECO:0007669"/>
    <property type="project" value="InterPro"/>
</dbReference>
<dbReference type="PROSITE" id="PS50893">
    <property type="entry name" value="ABC_TRANSPORTER_2"/>
    <property type="match status" value="1"/>
</dbReference>
<dbReference type="PANTHER" id="PTHR43776">
    <property type="entry name" value="TRANSPORT ATP-BINDING PROTEIN"/>
    <property type="match status" value="1"/>
</dbReference>
<dbReference type="InterPro" id="IPR027417">
    <property type="entry name" value="P-loop_NTPase"/>
</dbReference>
<dbReference type="Pfam" id="PF08352">
    <property type="entry name" value="oligo_HPY"/>
    <property type="match status" value="1"/>
</dbReference>
<dbReference type="InterPro" id="IPR050319">
    <property type="entry name" value="ABC_transp_ATP-bind"/>
</dbReference>
<evidence type="ECO:0000256" key="5">
    <source>
        <dbReference type="ARBA" id="ARBA00022840"/>
    </source>
</evidence>
<dbReference type="Gene3D" id="3.40.50.300">
    <property type="entry name" value="P-loop containing nucleotide triphosphate hydrolases"/>
    <property type="match status" value="1"/>
</dbReference>
<dbReference type="OrthoDB" id="9802264at2"/>
<gene>
    <name evidence="7" type="ORF">CLV41_11584</name>
</gene>
<dbReference type="NCBIfam" id="TIGR01727">
    <property type="entry name" value="oligo_HPY"/>
    <property type="match status" value="1"/>
</dbReference>
<dbReference type="Proteomes" id="UP000236959">
    <property type="component" value="Unassembled WGS sequence"/>
</dbReference>
<evidence type="ECO:0000259" key="6">
    <source>
        <dbReference type="PROSITE" id="PS50893"/>
    </source>
</evidence>
<reference evidence="7 8" key="1">
    <citation type="submission" date="2018-01" db="EMBL/GenBank/DDBJ databases">
        <title>Genomic Encyclopedia of Archaeal and Bacterial Type Strains, Phase II (KMG-II): from individual species to whole genera.</title>
        <authorList>
            <person name="Goeker M."/>
        </authorList>
    </citation>
    <scope>NUCLEOTIDE SEQUENCE [LARGE SCALE GENOMIC DNA]</scope>
    <source>
        <strain evidence="7 8">DSM 17023</strain>
    </source>
</reference>
<keyword evidence="4" id="KW-0547">Nucleotide-binding</keyword>
<evidence type="ECO:0000256" key="2">
    <source>
        <dbReference type="ARBA" id="ARBA00005417"/>
    </source>
</evidence>